<evidence type="ECO:0000313" key="2">
    <source>
        <dbReference type="Proteomes" id="UP000694892"/>
    </source>
</evidence>
<reference evidence="2" key="1">
    <citation type="journal article" date="2016" name="Nature">
        <title>Genome evolution in the allotetraploid frog Xenopus laevis.</title>
        <authorList>
            <person name="Session A.M."/>
            <person name="Uno Y."/>
            <person name="Kwon T."/>
            <person name="Chapman J.A."/>
            <person name="Toyoda A."/>
            <person name="Takahashi S."/>
            <person name="Fukui A."/>
            <person name="Hikosaka A."/>
            <person name="Suzuki A."/>
            <person name="Kondo M."/>
            <person name="van Heeringen S.J."/>
            <person name="Quigley I."/>
            <person name="Heinz S."/>
            <person name="Ogino H."/>
            <person name="Ochi H."/>
            <person name="Hellsten U."/>
            <person name="Lyons J.B."/>
            <person name="Simakov O."/>
            <person name="Putnam N."/>
            <person name="Stites J."/>
            <person name="Kuroki Y."/>
            <person name="Tanaka T."/>
            <person name="Michiue T."/>
            <person name="Watanabe M."/>
            <person name="Bogdanovic O."/>
            <person name="Lister R."/>
            <person name="Georgiou G."/>
            <person name="Paranjpe S.S."/>
            <person name="van Kruijsbergen I."/>
            <person name="Shu S."/>
            <person name="Carlson J."/>
            <person name="Kinoshita T."/>
            <person name="Ohta Y."/>
            <person name="Mawaribuchi S."/>
            <person name="Jenkins J."/>
            <person name="Grimwood J."/>
            <person name="Schmutz J."/>
            <person name="Mitros T."/>
            <person name="Mozaffari S.V."/>
            <person name="Suzuki Y."/>
            <person name="Haramoto Y."/>
            <person name="Yamamoto T.S."/>
            <person name="Takagi C."/>
            <person name="Heald R."/>
            <person name="Miller K."/>
            <person name="Haudenschild C."/>
            <person name="Kitzman J."/>
            <person name="Nakayama T."/>
            <person name="Izutsu Y."/>
            <person name="Robert J."/>
            <person name="Fortriede J."/>
            <person name="Burns K."/>
            <person name="Lotay V."/>
            <person name="Karimi K."/>
            <person name="Yasuoka Y."/>
            <person name="Dichmann D.S."/>
            <person name="Flajnik M.F."/>
            <person name="Houston D.W."/>
            <person name="Shendure J."/>
            <person name="DuPasquier L."/>
            <person name="Vize P.D."/>
            <person name="Zorn A.M."/>
            <person name="Ito M."/>
            <person name="Marcotte E.M."/>
            <person name="Wallingford J.B."/>
            <person name="Ito Y."/>
            <person name="Asashima M."/>
            <person name="Ueno N."/>
            <person name="Matsuda Y."/>
            <person name="Veenstra G.J."/>
            <person name="Fujiyama A."/>
            <person name="Harland R.M."/>
            <person name="Taira M."/>
            <person name="Rokhsar D.S."/>
        </authorList>
    </citation>
    <scope>NUCLEOTIDE SEQUENCE [LARGE SCALE GENOMIC DNA]</scope>
    <source>
        <strain evidence="2">J</strain>
    </source>
</reference>
<evidence type="ECO:0000313" key="1">
    <source>
        <dbReference type="EMBL" id="OCT96209.1"/>
    </source>
</evidence>
<organism evidence="1 2">
    <name type="scientific">Xenopus laevis</name>
    <name type="common">African clawed frog</name>
    <dbReference type="NCBI Taxonomy" id="8355"/>
    <lineage>
        <taxon>Eukaryota</taxon>
        <taxon>Metazoa</taxon>
        <taxon>Chordata</taxon>
        <taxon>Craniata</taxon>
        <taxon>Vertebrata</taxon>
        <taxon>Euteleostomi</taxon>
        <taxon>Amphibia</taxon>
        <taxon>Batrachia</taxon>
        <taxon>Anura</taxon>
        <taxon>Pipoidea</taxon>
        <taxon>Pipidae</taxon>
        <taxon>Xenopodinae</taxon>
        <taxon>Xenopus</taxon>
        <taxon>Xenopus</taxon>
    </lineage>
</organism>
<dbReference type="AlphaFoldDB" id="A0A974DQ90"/>
<dbReference type="EMBL" id="CM004468">
    <property type="protein sequence ID" value="OCT96209.1"/>
    <property type="molecule type" value="Genomic_DNA"/>
</dbReference>
<dbReference type="Proteomes" id="UP000694892">
    <property type="component" value="Chromosome 2L"/>
</dbReference>
<protein>
    <submittedName>
        <fullName evidence="1">Uncharacterized protein</fullName>
    </submittedName>
</protein>
<name>A0A974DQ90_XENLA</name>
<gene>
    <name evidence="1" type="ORF">XELAEV_18013884mg</name>
</gene>
<accession>A0A974DQ90</accession>
<proteinExistence type="predicted"/>
<sequence>MAHYWQEVRDMLALLFGTDIQRNPLSFLLGSPLPGLKKHSQRLANLILTASRWVIARNWKKLQPPTATELKTAIQDIRRMEYMAALHASRLPIYEKVWSPWDTLHPPTTC</sequence>